<feature type="non-terminal residue" evidence="1">
    <location>
        <position position="1"/>
    </location>
</feature>
<comment type="caution">
    <text evidence="1">The sequence shown here is derived from an EMBL/GenBank/DDBJ whole genome shotgun (WGS) entry which is preliminary data.</text>
</comment>
<accession>A0A9P6M6Z8</accession>
<sequence length="66" mass="7063">IYEDLDVEYSAGPSRTDRELVDLDRAQRAININDGLGPPLSSHLLSIESIGATNVARDVIPGSPAM</sequence>
<name>A0A9P6M6Z8_9FUNG</name>
<protein>
    <submittedName>
        <fullName evidence="1">Uncharacterized protein</fullName>
    </submittedName>
</protein>
<evidence type="ECO:0000313" key="2">
    <source>
        <dbReference type="Proteomes" id="UP000749646"/>
    </source>
</evidence>
<reference evidence="1" key="1">
    <citation type="journal article" date="2020" name="Fungal Divers.">
        <title>Resolving the Mortierellaceae phylogeny through synthesis of multi-gene phylogenetics and phylogenomics.</title>
        <authorList>
            <person name="Vandepol N."/>
            <person name="Liber J."/>
            <person name="Desiro A."/>
            <person name="Na H."/>
            <person name="Kennedy M."/>
            <person name="Barry K."/>
            <person name="Grigoriev I.V."/>
            <person name="Miller A.N."/>
            <person name="O'Donnell K."/>
            <person name="Stajich J.E."/>
            <person name="Bonito G."/>
        </authorList>
    </citation>
    <scope>NUCLEOTIDE SEQUENCE</scope>
    <source>
        <strain evidence="1">MES-2147</strain>
    </source>
</reference>
<dbReference type="Proteomes" id="UP000749646">
    <property type="component" value="Unassembled WGS sequence"/>
</dbReference>
<dbReference type="EMBL" id="JAAAHW010005146">
    <property type="protein sequence ID" value="KAF9969714.1"/>
    <property type="molecule type" value="Genomic_DNA"/>
</dbReference>
<gene>
    <name evidence="1" type="ORF">BGZ65_011694</name>
</gene>
<organism evidence="1 2">
    <name type="scientific">Modicella reniformis</name>
    <dbReference type="NCBI Taxonomy" id="1440133"/>
    <lineage>
        <taxon>Eukaryota</taxon>
        <taxon>Fungi</taxon>
        <taxon>Fungi incertae sedis</taxon>
        <taxon>Mucoromycota</taxon>
        <taxon>Mortierellomycotina</taxon>
        <taxon>Mortierellomycetes</taxon>
        <taxon>Mortierellales</taxon>
        <taxon>Mortierellaceae</taxon>
        <taxon>Modicella</taxon>
    </lineage>
</organism>
<feature type="non-terminal residue" evidence="1">
    <location>
        <position position="66"/>
    </location>
</feature>
<keyword evidence="2" id="KW-1185">Reference proteome</keyword>
<dbReference type="AlphaFoldDB" id="A0A9P6M6Z8"/>
<evidence type="ECO:0000313" key="1">
    <source>
        <dbReference type="EMBL" id="KAF9969714.1"/>
    </source>
</evidence>
<proteinExistence type="predicted"/>